<organism evidence="12 13">
    <name type="scientific">Photobacterium marinum</name>
    <dbReference type="NCBI Taxonomy" id="1056511"/>
    <lineage>
        <taxon>Bacteria</taxon>
        <taxon>Pseudomonadati</taxon>
        <taxon>Pseudomonadota</taxon>
        <taxon>Gammaproteobacteria</taxon>
        <taxon>Vibrionales</taxon>
        <taxon>Vibrionaceae</taxon>
        <taxon>Photobacterium</taxon>
    </lineage>
</organism>
<dbReference type="PANTHER" id="PTHR43105:SF9">
    <property type="entry name" value="NADPH-FE(3+) OXIDOREDUCTASE SUBUNIT ALPHA"/>
    <property type="match status" value="1"/>
</dbReference>
<proteinExistence type="inferred from homology"/>
<dbReference type="GO" id="GO:0051536">
    <property type="term" value="F:iron-sulfur cluster binding"/>
    <property type="evidence" value="ECO:0007669"/>
    <property type="project" value="UniProtKB-KW"/>
</dbReference>
<feature type="domain" description="BFD-like [2Fe-2S]-binding" evidence="11">
    <location>
        <begin position="800"/>
        <end position="849"/>
    </location>
</feature>
<dbReference type="CDD" id="cd02754">
    <property type="entry name" value="MopB_Nitrate-R-NapA-like"/>
    <property type="match status" value="1"/>
</dbReference>
<dbReference type="InterPro" id="IPR050123">
    <property type="entry name" value="Prok_molybdopt-oxidoreductase"/>
</dbReference>
<evidence type="ECO:0000313" key="13">
    <source>
        <dbReference type="Proteomes" id="UP000011134"/>
    </source>
</evidence>
<sequence>MALGETVIHQGRLLKPSIEGNNCNWDQALDYVADQFSEIIREHGPQAVAFYVSGQLLTEDYYVANKLMKGFIGSSNIDTNSRLCMSSSVAGHKRAFGADCVPGCYEDLELADLIILTGSNLAWCHPVLYQRVKAAKQARPQLKIIVIDPRTTASCEIADLHLAIKPGTDVALFNGLLCYMAQHGKLNQDYIASHTEGVKLALSSARTDAEELLKLAQKTELSPQQLTAFFQHFADTENIVTVYSQGVNQSTHGCDKVNSIINCHLATGRIGKPGCGPFSVTGQPNAMGGREVGGLANVLAAHMDFGNDSHHQLISEFWQTDKLTKAPGLKAIEMFDAIDQGKIKAVWIMATNPAVSLPDSKKINRALTKCPIVVVSDCMADTDTTRHASVLLPVQGWSEKSGTVTNSERRISRQRRLLPTPGEGRPDWWIISQVAKRMGFTHAFNYRHEAEIFSEYCKMTGLGNHGQNRRQLNLSGFANLTAKEYHQLTPVQWPVISNQDFTTNEETQHNKRLFADGVFSTPSGKAQFIAVHSQPPASRTTVDYPLLLNTGRIRDQWHTMTRSGLAPRLSEHSPEPFISVSPEDASAYGLSHHQLAQISSPLGSATLHVNITNDVRQGELFAPIHWSNTNTSAAKICTLIYPHTDTLSGQPEFKCTPVTIKRFNYRSEAVLLSTDSSEFEPELHKYEYWSKQRVANGYLFRIASLLPPKELMLQLRHYCYRQNGRQLNFSNEAKEHYRFAAISHHQEQQQLNCYFWVAGKLQHQELDWLHAIVGENADDTVARSLLSGSAEGRLRAGKNVCACKKVGKNTICQAIREHQLDSVEQISTHTQAGTGCGSCIGEIQQLLSEQQAKSPAP</sequence>
<keyword evidence="13" id="KW-1185">Reference proteome</keyword>
<dbReference type="EMBL" id="AMZO01000002">
    <property type="protein sequence ID" value="ELR67427.1"/>
    <property type="molecule type" value="Genomic_DNA"/>
</dbReference>
<dbReference type="Proteomes" id="UP000011134">
    <property type="component" value="Unassembled WGS sequence"/>
</dbReference>
<dbReference type="InterPro" id="IPR007419">
    <property type="entry name" value="BFD-like_2Fe2S-bd_dom"/>
</dbReference>
<reference evidence="12 13" key="1">
    <citation type="submission" date="2012-12" db="EMBL/GenBank/DDBJ databases">
        <title>Genome Assembly of Photobacterium sp. AK15.</title>
        <authorList>
            <person name="Khatri I."/>
            <person name="Vaidya B."/>
            <person name="Srinivas T.N.R."/>
            <person name="Subramanian S."/>
            <person name="Pinnaka A."/>
        </authorList>
    </citation>
    <scope>NUCLEOTIDE SEQUENCE [LARGE SCALE GENOMIC DNA]</scope>
    <source>
        <strain evidence="12 13">AK15</strain>
    </source>
</reference>
<keyword evidence="7" id="KW-0411">Iron-sulfur</keyword>
<accession>L8JIZ7</accession>
<dbReference type="PATRIC" id="fig|1056511.3.peg.428"/>
<comment type="similarity">
    <text evidence="3">Belongs to the prokaryotic molybdopterin-containing oxidoreductase family. NasA/NapA/NarB subfamily.</text>
</comment>
<evidence type="ECO:0000313" key="12">
    <source>
        <dbReference type="EMBL" id="ELR67427.1"/>
    </source>
</evidence>
<dbReference type="CDD" id="cd02791">
    <property type="entry name" value="MopB_CT_Nitrate-R-NapA-like"/>
    <property type="match status" value="1"/>
</dbReference>
<evidence type="ECO:0000256" key="2">
    <source>
        <dbReference type="ARBA" id="ARBA00001966"/>
    </source>
</evidence>
<dbReference type="GO" id="GO:0046872">
    <property type="term" value="F:metal ion binding"/>
    <property type="evidence" value="ECO:0007669"/>
    <property type="project" value="UniProtKB-KW"/>
</dbReference>
<dbReference type="InterPro" id="IPR041854">
    <property type="entry name" value="BFD-like_2Fe2S-bd_dom_sf"/>
</dbReference>
<feature type="domain" description="Molybdopterin oxidoreductase" evidence="9">
    <location>
        <begin position="13"/>
        <end position="437"/>
    </location>
</feature>
<comment type="cofactor">
    <cofactor evidence="2">
        <name>[4Fe-4S] cluster</name>
        <dbReference type="ChEBI" id="CHEBI:49883"/>
    </cofactor>
</comment>
<evidence type="ECO:0000256" key="6">
    <source>
        <dbReference type="ARBA" id="ARBA00023004"/>
    </source>
</evidence>
<keyword evidence="4" id="KW-0479">Metal-binding</keyword>
<dbReference type="PANTHER" id="PTHR43105">
    <property type="entry name" value="RESPIRATORY NITRATE REDUCTASE"/>
    <property type="match status" value="1"/>
</dbReference>
<dbReference type="Pfam" id="PF01568">
    <property type="entry name" value="Molydop_binding"/>
    <property type="match status" value="1"/>
</dbReference>
<protein>
    <submittedName>
        <fullName evidence="12">Assimilatory nitrate reductase large subunit</fullName>
    </submittedName>
</protein>
<evidence type="ECO:0000256" key="4">
    <source>
        <dbReference type="ARBA" id="ARBA00022723"/>
    </source>
</evidence>
<dbReference type="InterPro" id="IPR006657">
    <property type="entry name" value="MoPterin_dinucl-bd_dom"/>
</dbReference>
<dbReference type="Gene3D" id="3.40.50.740">
    <property type="match status" value="1"/>
</dbReference>
<evidence type="ECO:0000256" key="7">
    <source>
        <dbReference type="ARBA" id="ARBA00023014"/>
    </source>
</evidence>
<dbReference type="GO" id="GO:0016491">
    <property type="term" value="F:oxidoreductase activity"/>
    <property type="evidence" value="ECO:0007669"/>
    <property type="project" value="UniProtKB-KW"/>
</dbReference>
<dbReference type="AlphaFoldDB" id="L8JIZ7"/>
<gene>
    <name evidence="12" type="ORF">C942_01356</name>
</gene>
<keyword evidence="6" id="KW-0408">Iron</keyword>
<keyword evidence="5" id="KW-0560">Oxidoreductase</keyword>
<dbReference type="Pfam" id="PF04324">
    <property type="entry name" value="Fer2_BFD"/>
    <property type="match status" value="1"/>
</dbReference>
<evidence type="ECO:0000256" key="5">
    <source>
        <dbReference type="ARBA" id="ARBA00023002"/>
    </source>
</evidence>
<dbReference type="Gene3D" id="3.40.228.10">
    <property type="entry name" value="Dimethylsulfoxide Reductase, domain 2"/>
    <property type="match status" value="1"/>
</dbReference>
<dbReference type="GO" id="GO:0016020">
    <property type="term" value="C:membrane"/>
    <property type="evidence" value="ECO:0007669"/>
    <property type="project" value="TreeGrafter"/>
</dbReference>
<evidence type="ECO:0000259" key="11">
    <source>
        <dbReference type="Pfam" id="PF04324"/>
    </source>
</evidence>
<dbReference type="SUPFAM" id="SSF53706">
    <property type="entry name" value="Formate dehydrogenase/DMSO reductase, domains 1-3"/>
    <property type="match status" value="1"/>
</dbReference>
<evidence type="ECO:0000256" key="1">
    <source>
        <dbReference type="ARBA" id="ARBA00001942"/>
    </source>
</evidence>
<dbReference type="InterPro" id="IPR041957">
    <property type="entry name" value="CT_Nitrate-R-NapA-like"/>
</dbReference>
<dbReference type="Gene3D" id="2.40.40.20">
    <property type="match status" value="1"/>
</dbReference>
<comment type="cofactor">
    <cofactor evidence="1">
        <name>Mo-bis(molybdopterin guanine dinucleotide)</name>
        <dbReference type="ChEBI" id="CHEBI:60539"/>
    </cofactor>
</comment>
<comment type="caution">
    <text evidence="12">The sequence shown here is derived from an EMBL/GenBank/DDBJ whole genome shotgun (WGS) entry which is preliminary data.</text>
</comment>
<name>L8JIZ7_9GAMM</name>
<evidence type="ECO:0000259" key="10">
    <source>
        <dbReference type="Pfam" id="PF01568"/>
    </source>
</evidence>
<evidence type="ECO:0000256" key="3">
    <source>
        <dbReference type="ARBA" id="ARBA00008747"/>
    </source>
</evidence>
<dbReference type="GO" id="GO:0042128">
    <property type="term" value="P:nitrate assimilation"/>
    <property type="evidence" value="ECO:0007669"/>
    <property type="project" value="UniProtKB-KW"/>
</dbReference>
<dbReference type="Gene3D" id="1.10.10.1100">
    <property type="entry name" value="BFD-like [2Fe-2S]-binding domain"/>
    <property type="match status" value="1"/>
</dbReference>
<dbReference type="InterPro" id="IPR009010">
    <property type="entry name" value="Asp_de-COase-like_dom_sf"/>
</dbReference>
<keyword evidence="8" id="KW-0534">Nitrate assimilation</keyword>
<dbReference type="GO" id="GO:0045333">
    <property type="term" value="P:cellular respiration"/>
    <property type="evidence" value="ECO:0007669"/>
    <property type="project" value="UniProtKB-ARBA"/>
</dbReference>
<dbReference type="InterPro" id="IPR006656">
    <property type="entry name" value="Mopterin_OxRdtase"/>
</dbReference>
<evidence type="ECO:0000256" key="8">
    <source>
        <dbReference type="ARBA" id="ARBA00023063"/>
    </source>
</evidence>
<dbReference type="SUPFAM" id="SSF50692">
    <property type="entry name" value="ADC-like"/>
    <property type="match status" value="1"/>
</dbReference>
<dbReference type="GO" id="GO:0043546">
    <property type="term" value="F:molybdopterin cofactor binding"/>
    <property type="evidence" value="ECO:0007669"/>
    <property type="project" value="InterPro"/>
</dbReference>
<dbReference type="GO" id="GO:1990204">
    <property type="term" value="C:oxidoreductase complex"/>
    <property type="evidence" value="ECO:0007669"/>
    <property type="project" value="UniProtKB-ARBA"/>
</dbReference>
<dbReference type="Pfam" id="PF00384">
    <property type="entry name" value="Molybdopterin"/>
    <property type="match status" value="1"/>
</dbReference>
<evidence type="ECO:0000259" key="9">
    <source>
        <dbReference type="Pfam" id="PF00384"/>
    </source>
</evidence>
<feature type="domain" description="Molybdopterin dinucleotide-binding" evidence="10">
    <location>
        <begin position="546"/>
        <end position="656"/>
    </location>
</feature>